<protein>
    <recommendedName>
        <fullName evidence="2">Reverse transcriptase Ty1/copia-type domain-containing protein</fullName>
    </recommendedName>
</protein>
<proteinExistence type="predicted"/>
<organism evidence="3">
    <name type="scientific">Fagus sylvatica</name>
    <name type="common">Beechnut</name>
    <dbReference type="NCBI Taxonomy" id="28930"/>
    <lineage>
        <taxon>Eukaryota</taxon>
        <taxon>Viridiplantae</taxon>
        <taxon>Streptophyta</taxon>
        <taxon>Embryophyta</taxon>
        <taxon>Tracheophyta</taxon>
        <taxon>Spermatophyta</taxon>
        <taxon>Magnoliopsida</taxon>
        <taxon>eudicotyledons</taxon>
        <taxon>Gunneridae</taxon>
        <taxon>Pentapetalae</taxon>
        <taxon>rosids</taxon>
        <taxon>fabids</taxon>
        <taxon>Fagales</taxon>
        <taxon>Fagaceae</taxon>
        <taxon>Fagus</taxon>
    </lineage>
</organism>
<dbReference type="Gene3D" id="3.30.420.10">
    <property type="entry name" value="Ribonuclease H-like superfamily/Ribonuclease H"/>
    <property type="match status" value="1"/>
</dbReference>
<dbReference type="SUPFAM" id="SSF53098">
    <property type="entry name" value="Ribonuclease H-like"/>
    <property type="match status" value="1"/>
</dbReference>
<evidence type="ECO:0000313" key="3">
    <source>
        <dbReference type="EMBL" id="SPD22535.1"/>
    </source>
</evidence>
<accession>A0A2N9IE40</accession>
<feature type="region of interest" description="Disordered" evidence="1">
    <location>
        <begin position="276"/>
        <end position="328"/>
    </location>
</feature>
<gene>
    <name evidence="3" type="ORF">FSB_LOCUS50417</name>
</gene>
<dbReference type="GO" id="GO:0003676">
    <property type="term" value="F:nucleic acid binding"/>
    <property type="evidence" value="ECO:0007669"/>
    <property type="project" value="InterPro"/>
</dbReference>
<reference evidence="3" key="1">
    <citation type="submission" date="2018-02" db="EMBL/GenBank/DDBJ databases">
        <authorList>
            <person name="Cohen D.B."/>
            <person name="Kent A.D."/>
        </authorList>
    </citation>
    <scope>NUCLEOTIDE SEQUENCE</scope>
</reference>
<dbReference type="Pfam" id="PF07727">
    <property type="entry name" value="RVT_2"/>
    <property type="match status" value="1"/>
</dbReference>
<dbReference type="SUPFAM" id="SSF56672">
    <property type="entry name" value="DNA/RNA polymerases"/>
    <property type="match status" value="1"/>
</dbReference>
<evidence type="ECO:0000256" key="1">
    <source>
        <dbReference type="SAM" id="MobiDB-lite"/>
    </source>
</evidence>
<feature type="compositionally biased region" description="Polar residues" evidence="1">
    <location>
        <begin position="120"/>
        <end position="132"/>
    </location>
</feature>
<dbReference type="PANTHER" id="PTHR11439">
    <property type="entry name" value="GAG-POL-RELATED RETROTRANSPOSON"/>
    <property type="match status" value="1"/>
</dbReference>
<dbReference type="AlphaFoldDB" id="A0A2N9IE40"/>
<dbReference type="CDD" id="cd09272">
    <property type="entry name" value="RNase_HI_RT_Ty1"/>
    <property type="match status" value="1"/>
</dbReference>
<dbReference type="InterPro" id="IPR043502">
    <property type="entry name" value="DNA/RNA_pol_sf"/>
</dbReference>
<dbReference type="InterPro" id="IPR036397">
    <property type="entry name" value="RNaseH_sf"/>
</dbReference>
<dbReference type="InterPro" id="IPR012337">
    <property type="entry name" value="RNaseH-like_sf"/>
</dbReference>
<sequence>MSLFIWDQLDFADPPWDTPNDAMKYATHRDQMRLYQFLMALHDDYEPVRGQLLHQIPTPSLDAALNELVREETRLQTLQAQNKLNVLATTSPLAPLQQSDSDQSSPNTSSTTVVTHGDTDQTPTTAVAPTHSGSTVTLTTDQLEDIIAQALVRLVMHPLPLLFLSCLDPRTGQELGTGCRIGRLFEISSLRLPATSVSATTSSSPSLSLWHSWLRHASSSLGTSQQNGRAERKLRHILDTVCALLLSSKVSIPFWGEVVLTATHAINHLFPEVSTPSPELFPPSPEVSTSIPQTESSDHSSESSSDVTPHSLPESPAPAPATTLRHSSQVTSLPPHLRDFHCYTILATLHEPHSYREASSNPLWQAAMTEELDALSRNRTWDLVDLPPEKFVVGCKSVFKIKTWSDGSIERYKARLVAKGFTHEYGIDYEETFAPVARLSSVRTLLAVAASRQWKLFQMDVKNAFLNGDLSEEVYMQPPPGLSHPPDKVCRLRRALYGLKQAPRAWFAKFSSTVSRLGFSISSYDSTLFFRRTGKGTILLLLYVDDMIITSDDLSGIQELKDFLSQNFEMKDLGHLSYFLGLEITSSDDGFYLTQAKYTSDLLSQAGLTDHKIVDTPIELNARLTPSSGELLPDPTLYRQLVSQFMSAPRSTHYAAVLRILRYLKGTLFHGLHFSAQSSLTLRAYSDADWVGDPTDRRSTTGYCFLLSSSLISWRSKKQSVVARSSVSTSSATPIYCDNRSAIQIARNDVFHERTKHIEIDCHLVRHHLLQGSLQLISVSSHDQLANIFTKSHPTGRFRDLVSKLQLVSHPPP</sequence>
<name>A0A2N9IE40_FAGSY</name>
<evidence type="ECO:0000259" key="2">
    <source>
        <dbReference type="Pfam" id="PF07727"/>
    </source>
</evidence>
<feature type="compositionally biased region" description="Low complexity" evidence="1">
    <location>
        <begin position="302"/>
        <end position="311"/>
    </location>
</feature>
<feature type="region of interest" description="Disordered" evidence="1">
    <location>
        <begin position="95"/>
        <end position="132"/>
    </location>
</feature>
<dbReference type="InterPro" id="IPR013103">
    <property type="entry name" value="RVT_2"/>
</dbReference>
<dbReference type="EMBL" id="OIVN01005446">
    <property type="protein sequence ID" value="SPD22535.1"/>
    <property type="molecule type" value="Genomic_DNA"/>
</dbReference>
<feature type="domain" description="Reverse transcriptase Ty1/copia-type" evidence="2">
    <location>
        <begin position="378"/>
        <end position="619"/>
    </location>
</feature>
<feature type="compositionally biased region" description="Low complexity" evidence="1">
    <location>
        <begin position="97"/>
        <end position="115"/>
    </location>
</feature>
<dbReference type="PANTHER" id="PTHR11439:SF461">
    <property type="entry name" value="OS10G0432200 PROTEIN"/>
    <property type="match status" value="1"/>
</dbReference>